<dbReference type="SUPFAM" id="SSF46785">
    <property type="entry name" value="Winged helix' DNA-binding domain"/>
    <property type="match status" value="1"/>
</dbReference>
<dbReference type="InterPro" id="IPR036390">
    <property type="entry name" value="WH_DNA-bd_sf"/>
</dbReference>
<sequence length="267" mass="28891">MTDRDGPDDGVTGDAATNEHEAVESLERLGLSNYAARVFVALQRLGVGTAKQIHDVADVPRSQVYGAAEELEDLGLVELQQSTPKRYRPVSLDAARQSLAESLQTEADRAFDYLEAARAERTAGETRDDVWTVRGREPVHNRVVELAEQAQERVLFAAPDPSFVPDGFVATLEERAAADVHVRVVSEDPALRDLFADVPRVEATGPVEDPPADFTGRVLLVDRRAVLLSVVPPTPGGEETAIWSADTAMADILSRIIEGGIESMIGV</sequence>
<dbReference type="Proteomes" id="UP000243250">
    <property type="component" value="Unassembled WGS sequence"/>
</dbReference>
<evidence type="ECO:0000259" key="1">
    <source>
        <dbReference type="Pfam" id="PF01978"/>
    </source>
</evidence>
<dbReference type="InterPro" id="IPR051797">
    <property type="entry name" value="TrmB-like"/>
</dbReference>
<dbReference type="STRING" id="555875.SAMN04488124_1131"/>
<dbReference type="RefSeq" id="WP_089877726.1">
    <property type="nucleotide sequence ID" value="NZ_FOYS01000002.1"/>
</dbReference>
<dbReference type="Gene3D" id="1.10.10.10">
    <property type="entry name" value="Winged helix-like DNA-binding domain superfamily/Winged helix DNA-binding domain"/>
    <property type="match status" value="1"/>
</dbReference>
<proteinExistence type="predicted"/>
<dbReference type="PANTHER" id="PTHR34293">
    <property type="entry name" value="HTH-TYPE TRANSCRIPTIONAL REGULATOR TRMBL2"/>
    <property type="match status" value="1"/>
</dbReference>
<dbReference type="InterPro" id="IPR036388">
    <property type="entry name" value="WH-like_DNA-bd_sf"/>
</dbReference>
<reference evidence="3" key="1">
    <citation type="submission" date="2016-10" db="EMBL/GenBank/DDBJ databases">
        <authorList>
            <person name="Varghese N."/>
            <person name="Submissions S."/>
        </authorList>
    </citation>
    <scope>NUCLEOTIDE SEQUENCE [LARGE SCALE GENOMIC DNA]</scope>
    <source>
        <strain evidence="3">CGMCC 1.8711</strain>
    </source>
</reference>
<dbReference type="InterPro" id="IPR002831">
    <property type="entry name" value="Tscrpt_reg_TrmB_N"/>
</dbReference>
<dbReference type="PANTHER" id="PTHR34293:SF1">
    <property type="entry name" value="HTH-TYPE TRANSCRIPTIONAL REGULATOR TRMBL2"/>
    <property type="match status" value="1"/>
</dbReference>
<dbReference type="EMBL" id="FOYS01000002">
    <property type="protein sequence ID" value="SFR42278.1"/>
    <property type="molecule type" value="Genomic_DNA"/>
</dbReference>
<organism evidence="2 3">
    <name type="scientific">Halogeometricum limi</name>
    <dbReference type="NCBI Taxonomy" id="555875"/>
    <lineage>
        <taxon>Archaea</taxon>
        <taxon>Methanobacteriati</taxon>
        <taxon>Methanobacteriota</taxon>
        <taxon>Stenosarchaea group</taxon>
        <taxon>Halobacteria</taxon>
        <taxon>Halobacteriales</taxon>
        <taxon>Haloferacaceae</taxon>
        <taxon>Halogeometricum</taxon>
    </lineage>
</organism>
<evidence type="ECO:0000313" key="3">
    <source>
        <dbReference type="Proteomes" id="UP000243250"/>
    </source>
</evidence>
<feature type="domain" description="Transcription regulator TrmB N-terminal" evidence="1">
    <location>
        <begin position="26"/>
        <end position="92"/>
    </location>
</feature>
<dbReference type="AlphaFoldDB" id="A0A1I6GJC4"/>
<gene>
    <name evidence="2" type="ORF">SAMN04488124_1131</name>
</gene>
<protein>
    <submittedName>
        <fullName evidence="2">Sugar-specific transcriptional regulator TrmB</fullName>
    </submittedName>
</protein>
<evidence type="ECO:0000313" key="2">
    <source>
        <dbReference type="EMBL" id="SFR42278.1"/>
    </source>
</evidence>
<keyword evidence="3" id="KW-1185">Reference proteome</keyword>
<accession>A0A1I6GJC4</accession>
<dbReference type="Pfam" id="PF01978">
    <property type="entry name" value="TrmB"/>
    <property type="match status" value="1"/>
</dbReference>
<name>A0A1I6GJC4_9EURY</name>
<dbReference type="OrthoDB" id="30795at2157"/>